<dbReference type="AlphaFoldDB" id="A0A381RZP9"/>
<proteinExistence type="predicted"/>
<dbReference type="GO" id="GO:0016491">
    <property type="term" value="F:oxidoreductase activity"/>
    <property type="evidence" value="ECO:0007669"/>
    <property type="project" value="UniProtKB-ARBA"/>
</dbReference>
<sequence length="260" mass="28972">MQVSADQVQQFIELGYTTVDGFFEPNEVAAIRREVDRWLLSGLPRDVSTDPEKRQNLQLIPLHERSTLFRALPFAPKVIESVGALIGHPLMKILDQMFLKPAKLGMGTHWHTDNAYFHLTNPMAGVAMWIAVDDATVENGTLRVIPGVFREMFPHTRDEDSNHHIRTQIDETQALNCELEAGGVAFFCFGTPHATGDNSSASARAGVGVHFVNVDKAEGHTSARWQQIRVSGTEATSGQREYGYRVDFEIEVARALRSVD</sequence>
<dbReference type="PANTHER" id="PTHR20883:SF48">
    <property type="entry name" value="ECTOINE DIOXYGENASE"/>
    <property type="match status" value="1"/>
</dbReference>
<dbReference type="SUPFAM" id="SSF51197">
    <property type="entry name" value="Clavaminate synthase-like"/>
    <property type="match status" value="1"/>
</dbReference>
<protein>
    <recommendedName>
        <fullName evidence="2">Phytanoyl-CoA dioxygenase family protein</fullName>
    </recommendedName>
</protein>
<accession>A0A381RZP9</accession>
<gene>
    <name evidence="1" type="ORF">METZ01_LOCUS49463</name>
</gene>
<organism evidence="1">
    <name type="scientific">marine metagenome</name>
    <dbReference type="NCBI Taxonomy" id="408172"/>
    <lineage>
        <taxon>unclassified sequences</taxon>
        <taxon>metagenomes</taxon>
        <taxon>ecological metagenomes</taxon>
    </lineage>
</organism>
<name>A0A381RZP9_9ZZZZ</name>
<evidence type="ECO:0008006" key="2">
    <source>
        <dbReference type="Google" id="ProtNLM"/>
    </source>
</evidence>
<dbReference type="EMBL" id="UINC01002431">
    <property type="protein sequence ID" value="SUZ96609.1"/>
    <property type="molecule type" value="Genomic_DNA"/>
</dbReference>
<dbReference type="InterPro" id="IPR008775">
    <property type="entry name" value="Phytyl_CoA_dOase-like"/>
</dbReference>
<dbReference type="PANTHER" id="PTHR20883">
    <property type="entry name" value="PHYTANOYL-COA DIOXYGENASE DOMAIN CONTAINING 1"/>
    <property type="match status" value="1"/>
</dbReference>
<evidence type="ECO:0000313" key="1">
    <source>
        <dbReference type="EMBL" id="SUZ96609.1"/>
    </source>
</evidence>
<dbReference type="Gene3D" id="2.60.120.620">
    <property type="entry name" value="q2cbj1_9rhob like domain"/>
    <property type="match status" value="1"/>
</dbReference>
<reference evidence="1" key="1">
    <citation type="submission" date="2018-05" db="EMBL/GenBank/DDBJ databases">
        <authorList>
            <person name="Lanie J.A."/>
            <person name="Ng W.-L."/>
            <person name="Kazmierczak K.M."/>
            <person name="Andrzejewski T.M."/>
            <person name="Davidsen T.M."/>
            <person name="Wayne K.J."/>
            <person name="Tettelin H."/>
            <person name="Glass J.I."/>
            <person name="Rusch D."/>
            <person name="Podicherti R."/>
            <person name="Tsui H.-C.T."/>
            <person name="Winkler M.E."/>
        </authorList>
    </citation>
    <scope>NUCLEOTIDE SEQUENCE</scope>
</reference>
<dbReference type="GO" id="GO:0046872">
    <property type="term" value="F:metal ion binding"/>
    <property type="evidence" value="ECO:0007669"/>
    <property type="project" value="UniProtKB-ARBA"/>
</dbReference>
<dbReference type="Pfam" id="PF05721">
    <property type="entry name" value="PhyH"/>
    <property type="match status" value="1"/>
</dbReference>